<dbReference type="Proteomes" id="UP001295740">
    <property type="component" value="Unassembled WGS sequence"/>
</dbReference>
<keyword evidence="2" id="KW-1185">Reference proteome</keyword>
<dbReference type="AlphaFoldDB" id="A0AAI8YGX3"/>
<reference evidence="1" key="1">
    <citation type="submission" date="2023-10" db="EMBL/GenBank/DDBJ databases">
        <authorList>
            <person name="Hackl T."/>
        </authorList>
    </citation>
    <scope>NUCLEOTIDE SEQUENCE</scope>
</reference>
<gene>
    <name evidence="1" type="ORF">KHLLAP_LOCUS7322</name>
</gene>
<comment type="caution">
    <text evidence="1">The sequence shown here is derived from an EMBL/GenBank/DDBJ whole genome shotgun (WGS) entry which is preliminary data.</text>
</comment>
<protein>
    <submittedName>
        <fullName evidence="1">Uu.00g080400.m01.CDS01</fullName>
    </submittedName>
</protein>
<dbReference type="EMBL" id="CAUWAG010000010">
    <property type="protein sequence ID" value="CAJ2506854.1"/>
    <property type="molecule type" value="Genomic_DNA"/>
</dbReference>
<organism evidence="1 2">
    <name type="scientific">Anthostomella pinea</name>
    <dbReference type="NCBI Taxonomy" id="933095"/>
    <lineage>
        <taxon>Eukaryota</taxon>
        <taxon>Fungi</taxon>
        <taxon>Dikarya</taxon>
        <taxon>Ascomycota</taxon>
        <taxon>Pezizomycotina</taxon>
        <taxon>Sordariomycetes</taxon>
        <taxon>Xylariomycetidae</taxon>
        <taxon>Xylariales</taxon>
        <taxon>Xylariaceae</taxon>
        <taxon>Anthostomella</taxon>
    </lineage>
</organism>
<accession>A0AAI8YGX3</accession>
<sequence length="100" mass="10338">MALEEATVNGVASFEDVTDPSSVDYAGNDISFDEKAFVRARLGGAGSMLREASVGIQTSGTKTMLDGGIFQVYVGLHMVSGDNNGHPGSVSQLPPSCARS</sequence>
<proteinExistence type="predicted"/>
<evidence type="ECO:0000313" key="2">
    <source>
        <dbReference type="Proteomes" id="UP001295740"/>
    </source>
</evidence>
<name>A0AAI8YGX3_9PEZI</name>
<evidence type="ECO:0000313" key="1">
    <source>
        <dbReference type="EMBL" id="CAJ2506854.1"/>
    </source>
</evidence>